<gene>
    <name evidence="12" type="primary">NBEAL2</name>
</gene>
<dbReference type="SUPFAM" id="SSF48371">
    <property type="entry name" value="ARM repeat"/>
    <property type="match status" value="1"/>
</dbReference>
<evidence type="ECO:0000259" key="11">
    <source>
        <dbReference type="PROSITE" id="PS51783"/>
    </source>
</evidence>
<dbReference type="CDD" id="cd01201">
    <property type="entry name" value="PH_BEACH"/>
    <property type="match status" value="1"/>
</dbReference>
<feature type="region of interest" description="Disordered" evidence="9">
    <location>
        <begin position="1270"/>
        <end position="1308"/>
    </location>
</feature>
<evidence type="ECO:0000256" key="8">
    <source>
        <dbReference type="PROSITE-ProRule" id="PRU00221"/>
    </source>
</evidence>
<feature type="compositionally biased region" description="Pro residues" evidence="9">
    <location>
        <begin position="1358"/>
        <end position="1368"/>
    </location>
</feature>
<accession>A0A9L0SUM7</accession>
<dbReference type="PROSITE" id="PS50294">
    <property type="entry name" value="WD_REPEATS_REGION"/>
    <property type="match status" value="1"/>
</dbReference>
<dbReference type="InterPro" id="IPR000409">
    <property type="entry name" value="BEACH_dom"/>
</dbReference>
<dbReference type="SMART" id="SM00320">
    <property type="entry name" value="WD40"/>
    <property type="match status" value="3"/>
</dbReference>
<dbReference type="InterPro" id="IPR015943">
    <property type="entry name" value="WD40/YVTN_repeat-like_dom_sf"/>
</dbReference>
<dbReference type="GO" id="GO:0030099">
    <property type="term" value="P:myeloid cell differentiation"/>
    <property type="evidence" value="ECO:0007669"/>
    <property type="project" value="UniProtKB-ARBA"/>
</dbReference>
<dbReference type="FunFam" id="1.10.1540.10:FF:000001">
    <property type="entry name" value="neurobeachin isoform X1"/>
    <property type="match status" value="1"/>
</dbReference>
<evidence type="ECO:0000256" key="3">
    <source>
        <dbReference type="ARBA" id="ARBA00022574"/>
    </source>
</evidence>
<feature type="domain" description="BEACH-type PH" evidence="11">
    <location>
        <begin position="1882"/>
        <end position="2007"/>
    </location>
</feature>
<dbReference type="Ensembl" id="ENSECAT00000137265.1">
    <property type="protein sequence ID" value="ENSECAP00000077958.1"/>
    <property type="gene ID" value="ENSECAG00000015086.4"/>
</dbReference>
<comment type="function">
    <text evidence="6">Probably involved in thrombopoiesis. Plays a role in the development or secretion of alpha-granules, that contain several growth factors important for platelet biogenesis.</text>
</comment>
<evidence type="ECO:0000259" key="10">
    <source>
        <dbReference type="PROSITE" id="PS50197"/>
    </source>
</evidence>
<dbReference type="Proteomes" id="UP000002281">
    <property type="component" value="Chromosome 16"/>
</dbReference>
<dbReference type="Pfam" id="PF15787">
    <property type="entry name" value="DUF4704"/>
    <property type="match status" value="1"/>
</dbReference>
<feature type="compositionally biased region" description="Pro residues" evidence="9">
    <location>
        <begin position="1274"/>
        <end position="1284"/>
    </location>
</feature>
<evidence type="ECO:0000256" key="1">
    <source>
        <dbReference type="ARBA" id="ARBA00004240"/>
    </source>
</evidence>
<dbReference type="PROSITE" id="PS51783">
    <property type="entry name" value="PH_BEACH"/>
    <property type="match status" value="1"/>
</dbReference>
<dbReference type="Pfam" id="PF14844">
    <property type="entry name" value="PH_BEACH"/>
    <property type="match status" value="1"/>
</dbReference>
<feature type="domain" description="BEACH" evidence="10">
    <location>
        <begin position="2020"/>
        <end position="2312"/>
    </location>
</feature>
<dbReference type="InterPro" id="IPR046851">
    <property type="entry name" value="NBCH_WD40"/>
</dbReference>
<dbReference type="SUPFAM" id="SSF50729">
    <property type="entry name" value="PH domain-like"/>
    <property type="match status" value="1"/>
</dbReference>
<comment type="similarity">
    <text evidence="2">Belongs to the WD repeat neurobeachin family.</text>
</comment>
<evidence type="ECO:0000256" key="6">
    <source>
        <dbReference type="ARBA" id="ARBA00056842"/>
    </source>
</evidence>
<evidence type="ECO:0000313" key="12">
    <source>
        <dbReference type="Ensembl" id="ENSECAP00000077958.1"/>
    </source>
</evidence>
<dbReference type="Gene3D" id="2.30.29.30">
    <property type="entry name" value="Pleckstrin-homology domain (PH domain)/Phosphotyrosine-binding domain (PTB)"/>
    <property type="match status" value="1"/>
</dbReference>
<protein>
    <recommendedName>
        <fullName evidence="7">Neurobeachin-like protein 2</fullName>
    </recommendedName>
</protein>
<dbReference type="Pfam" id="PF20425">
    <property type="entry name" value="Neurobeachin"/>
    <property type="match status" value="1"/>
</dbReference>
<dbReference type="PROSITE" id="PS50197">
    <property type="entry name" value="BEACH"/>
    <property type="match status" value="1"/>
</dbReference>
<feature type="region of interest" description="Disordered" evidence="9">
    <location>
        <begin position="1335"/>
        <end position="1408"/>
    </location>
</feature>
<keyword evidence="4" id="KW-0677">Repeat</keyword>
<dbReference type="Pfam" id="PF02138">
    <property type="entry name" value="Beach"/>
    <property type="match status" value="1"/>
</dbReference>
<dbReference type="Pfam" id="PF16057">
    <property type="entry name" value="DUF4800"/>
    <property type="match status" value="1"/>
</dbReference>
<keyword evidence="3 8" id="KW-0853">WD repeat</keyword>
<dbReference type="InterPro" id="IPR023362">
    <property type="entry name" value="PH-BEACH_dom"/>
</dbReference>
<dbReference type="InterPro" id="IPR016024">
    <property type="entry name" value="ARM-type_fold"/>
</dbReference>
<evidence type="ECO:0000256" key="4">
    <source>
        <dbReference type="ARBA" id="ARBA00022737"/>
    </source>
</evidence>
<evidence type="ECO:0000256" key="2">
    <source>
        <dbReference type="ARBA" id="ARBA00008498"/>
    </source>
</evidence>
<sequence>MAASERLYELWLLYYAQKDLGYLQQWLTAFVSAFEKSISLSSLEPRRPEEAGAEVPLLPLDALHVLAEQLDKGDLEQALLLLKLFIILCRNLENVEAGWGPVLVPRVLALLTRLAAELKGPPSPQEGRGPQLENVALHALLLCEGLFDPYQTWRRQHSGEVISSKEKSKYKFPPATLPCEFSDFFRESLQDADRLPPKLLLRLIHLFGAVLAGGKENGQMAVSAGSVQGLLGVVRGWGHGPAQDPRLVPLALKALVGAVHILHASRTPPRGPELRALLEGYFRVLNADWPAGPSSGPEEGLITLRVSMLDAIPMMLACEDRPVLQATFLSNNCFEHLTRLIQNSKVLDQDTDAIAVHVVRVLTCIMSSSPSAKEVFKERIGYPHLHEVLQSHGPPTHRLLQELLNMAVEGDHSICPPPPIRNEQPVLMLMQWLPALPTAELRLFLAQRLWWLCDSCPASRATCVQAGLVGCLLETLSTGVALGARCQEQLLALLQALGRVSLRPLELRHLLRPPPGLDSGPNGAEAENARHAGAIIRALSGMARHHGPARALRYFDLTPSMAGIMVPPVQRWPGPGFTFHAWLCLHPTAIAPAPAPTRPPQRRQLYSFFTSSGSGFEAFFTAAGTLVVAVCTRKEYLTVSLPEVSFVDSVWHCVAIVHVPGRRPFSQNLVHVYKDGHLVKTAPLRCPSLSEPFSSCCIGSAGHRTTTTTTGLPAPPVPAALAHTHPSLTRSQSVPVTTGLGWGSGLVAPLQEGSISSTLAGTQDTRWGSPTSLEGELGAVAIFHEALQAAALRVLCNLGPNETAPFKPEGDLHDLGTKLLLHYSPQACKNNICLDLSPGHGLDGRLTGHRVETWDVKDVVNCVGGMGALLPLLERVAAQPQDAEAGPAETHDLVGLELTSGHNTQGLLLPLGKSSEERMERNAVAAFLLMLRNFLQGHAVNQESLVQCQGPAIIGALLRKVPSWAMDMNVLMSTQMLMEQVAAEGSGSLLYLLYQHLLFNFHLWTLSDFAVRLGHIQYVSSIVREHRQKLRKKYGVQFILDALRTHYSPQRERPLAADDLRTVQTSLLGLAREFLARSSSTDDMQVVLSFLAAAGDDGQVVGTLDLLLALLQASSVQESLALFLLELGNLEVLLALLVRPSSLPLLPDRVCKILRRLQQNERLPERSRQRLRLRECGLQGLIACLPEGAVSPQLCQGLYKLFLGADCLNLSDLLAVVQLSLQADLSVRLDICRQLFHLIYGQPEIVRLLARQAGWQDVLTRLYVLEAATASSPLPSPPEPPASPEPALFKPPTESPEPSDVFLPSEAPCPDPDPFYHALSPFCAPFDLGLERASVGSGNTAGGGSSSGTLTPASQPGTPSPLDGPRPFPAARGRHSSSLSNVLEDGSLPEPTISGDDTSNTSNPQQTSEEELCNLLTNVLFSVTWRGVEGSDEAAWRERGQVFSVLTQLGASATLVRPPDCIKRSLLEMMLESALTDIKEASLGVLASLTQQALWLLRLLQDFLCAEGHGNQELWSEKLFEGVCSLLDRLGAWPHLANGTADLREMAQIGLRLVLGYIVLEDPQLHAQAYVKLHSLLQTAVPMRREEACYVLSKLEAVLARALNTSPSEPATEDKKSPAAAAAAAERCSWLVPLVRTLLDRAYGPLGLQWGLPSLPPTNGSPTFFEDFQAFCVTPEWRHFIDKQVQPTMSQFEMDTYAKSHDLMSGFWNACYDMLMSSGQRRQRERAHSRRAFQELVLEPAQRRVRLEGLRYAAALKQQAAQHSTALLHWGALWRQLSSPCGAWALRDPPTPRWKVSSAETYSRMRLKLVPNHHFNPHLEASALRDNLGEAPLTPTQEASLPLAMTKEAKVSTLPEELQEDELGEEELAALETAMEAAELDEQHEKLVLSAECQLVTVVAVVPGLLEVTTQHVYFYDGSAERVETEEGIGHDFRRPLAQLREVHLRRFNLRRSALELFFIDQANYFLNFPSKVGGATASSPSQAPRPQPCPIPSHTQVRNQVYSWLLRLRPPTQGYLSSRSPQEMLRASGLTQKWVQREISNFEYLMQLNTIAGRTYNDLSQYPVFPWVLQDYVSPTLDLSNPAVFRDLSKPIGVVNPKHAQLVREKYESFEDPAGTIDKFHYGTHYSNAAGVMHYLIRMEPFTSLHVQLQSGRFDCSDRQFHSVAAAWQARLESPADVKELIPEFFYFPDFLENQNGFDLGCLQLTNEKVGDVVLPPWASSPEDFIQQHRRALESEYVSSHLHEWIDLIFGYKQRGPAAEEALNVFYYCTYEGAVDLDHVADERERKALEGIISNFGQTPCQLLKEPHPARLSAEEAAQRLARLDTNSPSIFQHLDQLKAFFAEVISDGVPLVLALVPHRQPHSFITQGSPDLLVTVSASGLLGTHTWLPYDRNISNYFSFSKDPTMGNPKMQRLLSGPWVPGSGVSGQALAVAPDGKLLFSGGHWDGSLRVTALPRGKLLNQLSRHLDVVTCLALDTCGIYLISGSRDTTCMVWRLLQQGGLSVGLASKPVQVLYGHEAAVSCVAISTELDMAVSGSEVCTCLCPGEAEFAGHCPWSPETCAQHPKLPSCRMEL</sequence>
<dbReference type="PANTHER" id="PTHR13743:SF111">
    <property type="entry name" value="NEUROBEACHIN-LIKE PROTEIN 2"/>
    <property type="match status" value="1"/>
</dbReference>
<comment type="subcellular location">
    <subcellularLocation>
        <location evidence="1">Endoplasmic reticulum</location>
    </subcellularLocation>
</comment>
<dbReference type="InterPro" id="IPR050865">
    <property type="entry name" value="BEACH_Domain"/>
</dbReference>
<dbReference type="Gene3D" id="2.130.10.10">
    <property type="entry name" value="YVTN repeat-like/Quinoprotein amine dehydrogenase"/>
    <property type="match status" value="1"/>
</dbReference>
<organism evidence="12 13">
    <name type="scientific">Equus caballus</name>
    <name type="common">Horse</name>
    <dbReference type="NCBI Taxonomy" id="9796"/>
    <lineage>
        <taxon>Eukaryota</taxon>
        <taxon>Metazoa</taxon>
        <taxon>Chordata</taxon>
        <taxon>Craniata</taxon>
        <taxon>Vertebrata</taxon>
        <taxon>Euteleostomi</taxon>
        <taxon>Mammalia</taxon>
        <taxon>Eutheria</taxon>
        <taxon>Laurasiatheria</taxon>
        <taxon>Perissodactyla</taxon>
        <taxon>Equidae</taxon>
        <taxon>Equus</taxon>
    </lineage>
</organism>
<dbReference type="InterPro" id="IPR013320">
    <property type="entry name" value="ConA-like_dom_sf"/>
</dbReference>
<keyword evidence="5" id="KW-0256">Endoplasmic reticulum</keyword>
<dbReference type="SUPFAM" id="SSF81837">
    <property type="entry name" value="BEACH domain"/>
    <property type="match status" value="1"/>
</dbReference>
<dbReference type="GeneTree" id="ENSGT00940000158454"/>
<dbReference type="PANTHER" id="PTHR13743">
    <property type="entry name" value="BEIGE/BEACH-RELATED"/>
    <property type="match status" value="1"/>
</dbReference>
<reference evidence="12" key="2">
    <citation type="submission" date="2025-08" db="UniProtKB">
        <authorList>
            <consortium name="Ensembl"/>
        </authorList>
    </citation>
    <scope>IDENTIFICATION</scope>
    <source>
        <strain evidence="12">Thoroughbred</strain>
    </source>
</reference>
<dbReference type="SUPFAM" id="SSF50978">
    <property type="entry name" value="WD40 repeat-like"/>
    <property type="match status" value="1"/>
</dbReference>
<reference evidence="12" key="3">
    <citation type="submission" date="2025-09" db="UniProtKB">
        <authorList>
            <consortium name="Ensembl"/>
        </authorList>
    </citation>
    <scope>IDENTIFICATION</scope>
    <source>
        <strain evidence="12">Thoroughbred</strain>
    </source>
</reference>
<evidence type="ECO:0000313" key="13">
    <source>
        <dbReference type="Proteomes" id="UP000002281"/>
    </source>
</evidence>
<dbReference type="InterPro" id="IPR036372">
    <property type="entry name" value="BEACH_dom_sf"/>
</dbReference>
<dbReference type="CDD" id="cd06071">
    <property type="entry name" value="Beach"/>
    <property type="match status" value="1"/>
</dbReference>
<dbReference type="InterPro" id="IPR036322">
    <property type="entry name" value="WD40_repeat_dom_sf"/>
</dbReference>
<dbReference type="InterPro" id="IPR011989">
    <property type="entry name" value="ARM-like"/>
</dbReference>
<dbReference type="SMART" id="SM01026">
    <property type="entry name" value="Beach"/>
    <property type="match status" value="1"/>
</dbReference>
<name>A0A9L0SUM7_HORSE</name>
<feature type="compositionally biased region" description="Polar residues" evidence="9">
    <location>
        <begin position="1395"/>
        <end position="1407"/>
    </location>
</feature>
<evidence type="ECO:0000256" key="9">
    <source>
        <dbReference type="SAM" id="MobiDB-lite"/>
    </source>
</evidence>
<dbReference type="InterPro" id="IPR001680">
    <property type="entry name" value="WD40_rpt"/>
</dbReference>
<feature type="repeat" description="WD" evidence="8">
    <location>
        <begin position="2465"/>
        <end position="2498"/>
    </location>
</feature>
<keyword evidence="13" id="KW-1185">Reference proteome</keyword>
<dbReference type="GO" id="GO:0005783">
    <property type="term" value="C:endoplasmic reticulum"/>
    <property type="evidence" value="ECO:0007669"/>
    <property type="project" value="UniProtKB-SubCell"/>
</dbReference>
<dbReference type="Gene3D" id="1.25.10.10">
    <property type="entry name" value="Leucine-rich Repeat Variant"/>
    <property type="match status" value="1"/>
</dbReference>
<evidence type="ECO:0000256" key="5">
    <source>
        <dbReference type="ARBA" id="ARBA00022824"/>
    </source>
</evidence>
<proteinExistence type="inferred from homology"/>
<dbReference type="SUPFAM" id="SSF49899">
    <property type="entry name" value="Concanavalin A-like lectins/glucanases"/>
    <property type="match status" value="1"/>
</dbReference>
<dbReference type="InterPro" id="IPR031570">
    <property type="entry name" value="NBEA/BDCP_DUF4704"/>
</dbReference>
<dbReference type="Pfam" id="PF20426">
    <property type="entry name" value="NBCH_WD40"/>
    <property type="match status" value="1"/>
</dbReference>
<dbReference type="FunFam" id="2.130.10.10:FF:001375">
    <property type="entry name" value="Neurobeachin-like protein 2"/>
    <property type="match status" value="1"/>
</dbReference>
<dbReference type="InterPro" id="IPR011993">
    <property type="entry name" value="PH-like_dom_sf"/>
</dbReference>
<dbReference type="InterPro" id="IPR046852">
    <property type="entry name" value="Neurobeachin_a-sol"/>
</dbReference>
<evidence type="ECO:0000256" key="7">
    <source>
        <dbReference type="ARBA" id="ARBA00068540"/>
    </source>
</evidence>
<dbReference type="PROSITE" id="PS50082">
    <property type="entry name" value="WD_REPEATS_2"/>
    <property type="match status" value="1"/>
</dbReference>
<dbReference type="Gene3D" id="1.10.1540.10">
    <property type="entry name" value="BEACH domain"/>
    <property type="match status" value="1"/>
</dbReference>
<reference evidence="12 13" key="1">
    <citation type="journal article" date="2009" name="Science">
        <title>Genome sequence, comparative analysis, and population genetics of the domestic horse.</title>
        <authorList>
            <consortium name="Broad Institute Genome Sequencing Platform"/>
            <consortium name="Broad Institute Whole Genome Assembly Team"/>
            <person name="Wade C.M."/>
            <person name="Giulotto E."/>
            <person name="Sigurdsson S."/>
            <person name="Zoli M."/>
            <person name="Gnerre S."/>
            <person name="Imsland F."/>
            <person name="Lear T.L."/>
            <person name="Adelson D.L."/>
            <person name="Bailey E."/>
            <person name="Bellone R.R."/>
            <person name="Bloecker H."/>
            <person name="Distl O."/>
            <person name="Edgar R.C."/>
            <person name="Garber M."/>
            <person name="Leeb T."/>
            <person name="Mauceli E."/>
            <person name="MacLeod J.N."/>
            <person name="Penedo M.C.T."/>
            <person name="Raison J.M."/>
            <person name="Sharpe T."/>
            <person name="Vogel J."/>
            <person name="Andersson L."/>
            <person name="Antczak D.F."/>
            <person name="Biagi T."/>
            <person name="Binns M.M."/>
            <person name="Chowdhary B.P."/>
            <person name="Coleman S.J."/>
            <person name="Della Valle G."/>
            <person name="Fryc S."/>
            <person name="Guerin G."/>
            <person name="Hasegawa T."/>
            <person name="Hill E.W."/>
            <person name="Jurka J."/>
            <person name="Kiialainen A."/>
            <person name="Lindgren G."/>
            <person name="Liu J."/>
            <person name="Magnani E."/>
            <person name="Mickelson J.R."/>
            <person name="Murray J."/>
            <person name="Nergadze S.G."/>
            <person name="Onofrio R."/>
            <person name="Pedroni S."/>
            <person name="Piras M.F."/>
            <person name="Raudsepp T."/>
            <person name="Rocchi M."/>
            <person name="Roeed K.H."/>
            <person name="Ryder O.A."/>
            <person name="Searle S."/>
            <person name="Skow L."/>
            <person name="Swinburne J.E."/>
            <person name="Syvaenen A.C."/>
            <person name="Tozaki T."/>
            <person name="Valberg S.J."/>
            <person name="Vaudin M."/>
            <person name="White J.R."/>
            <person name="Zody M.C."/>
            <person name="Lander E.S."/>
            <person name="Lindblad-Toh K."/>
        </authorList>
    </citation>
    <scope>NUCLEOTIDE SEQUENCE [LARGE SCALE GENOMIC DNA]</scope>
    <source>
        <strain evidence="12 13">Thoroughbred</strain>
    </source>
</reference>